<name>A0A194WD59_CYTMA</name>
<organism evidence="1 2">
    <name type="scientific">Cytospora mali</name>
    <name type="common">Apple Valsa canker fungus</name>
    <name type="synonym">Valsa mali</name>
    <dbReference type="NCBI Taxonomy" id="578113"/>
    <lineage>
        <taxon>Eukaryota</taxon>
        <taxon>Fungi</taxon>
        <taxon>Dikarya</taxon>
        <taxon>Ascomycota</taxon>
        <taxon>Pezizomycotina</taxon>
        <taxon>Sordariomycetes</taxon>
        <taxon>Sordariomycetidae</taxon>
        <taxon>Diaporthales</taxon>
        <taxon>Cytosporaceae</taxon>
        <taxon>Cytospora</taxon>
    </lineage>
</organism>
<dbReference type="Proteomes" id="UP000078559">
    <property type="component" value="Chromosome 12"/>
</dbReference>
<dbReference type="AlphaFoldDB" id="A0A194WD59"/>
<proteinExistence type="predicted"/>
<accession>A0A194WD59</accession>
<gene>
    <name evidence="1" type="ORF">VM1G_11960</name>
</gene>
<keyword evidence="2" id="KW-1185">Reference proteome</keyword>
<evidence type="ECO:0000313" key="2">
    <source>
        <dbReference type="Proteomes" id="UP000078559"/>
    </source>
</evidence>
<sequence length="108" mass="12193">MSLQFLSIAPVPLVQDELRDSRNSLIRRRPGGTEMCLEHVDSRALPCHRGGVVYDIWSSVVKKASGSVDGDLCQQWTVETKGDVVLHKFGILPRRRDGQVCLIRHRSR</sequence>
<protein>
    <submittedName>
        <fullName evidence="1">Uncharacterized protein</fullName>
    </submittedName>
</protein>
<dbReference type="EMBL" id="CM003109">
    <property type="protein sequence ID" value="KUI74070.1"/>
    <property type="molecule type" value="Genomic_DNA"/>
</dbReference>
<reference evidence="1" key="1">
    <citation type="submission" date="2014-12" db="EMBL/GenBank/DDBJ databases">
        <title>Genome Sequence of Valsa Canker Pathogens Uncovers a Specific Adaption of Colonization on Woody Bark.</title>
        <authorList>
            <person name="Yin Z."/>
            <person name="Liu H."/>
            <person name="Gao X."/>
            <person name="Li Z."/>
            <person name="Song N."/>
            <person name="Ke X."/>
            <person name="Dai Q."/>
            <person name="Wu Y."/>
            <person name="Sun Y."/>
            <person name="Xu J.-R."/>
            <person name="Kang Z.K."/>
            <person name="Wang L."/>
            <person name="Huang L."/>
        </authorList>
    </citation>
    <scope>NUCLEOTIDE SEQUENCE [LARGE SCALE GENOMIC DNA]</scope>
    <source>
        <strain evidence="1">03-8</strain>
    </source>
</reference>
<evidence type="ECO:0000313" key="1">
    <source>
        <dbReference type="EMBL" id="KUI74070.1"/>
    </source>
</evidence>